<dbReference type="GO" id="GO:0046983">
    <property type="term" value="F:protein dimerization activity"/>
    <property type="evidence" value="ECO:0007669"/>
    <property type="project" value="InterPro"/>
</dbReference>
<dbReference type="PANTHER" id="PTHR15741">
    <property type="entry name" value="BASIC HELIX-LOOP-HELIX ZIP TRANSCRIPTION FACTOR"/>
    <property type="match status" value="1"/>
</dbReference>
<feature type="domain" description="BHLH" evidence="7">
    <location>
        <begin position="116"/>
        <end position="167"/>
    </location>
</feature>
<evidence type="ECO:0000313" key="8">
    <source>
        <dbReference type="EMBL" id="KAG2197560.1"/>
    </source>
</evidence>
<evidence type="ECO:0000256" key="4">
    <source>
        <dbReference type="ARBA" id="ARBA00023163"/>
    </source>
</evidence>
<dbReference type="GO" id="GO:0000978">
    <property type="term" value="F:RNA polymerase II cis-regulatory region sequence-specific DNA binding"/>
    <property type="evidence" value="ECO:0007669"/>
    <property type="project" value="TreeGrafter"/>
</dbReference>
<name>A0A8H7QSP5_9FUNG</name>
<feature type="compositionally biased region" description="Low complexity" evidence="6">
    <location>
        <begin position="83"/>
        <end position="92"/>
    </location>
</feature>
<dbReference type="SUPFAM" id="SSF47459">
    <property type="entry name" value="HLH, helix-loop-helix DNA-binding domain"/>
    <property type="match status" value="1"/>
</dbReference>
<dbReference type="GO" id="GO:0000981">
    <property type="term" value="F:DNA-binding transcription factor activity, RNA polymerase II-specific"/>
    <property type="evidence" value="ECO:0007669"/>
    <property type="project" value="TreeGrafter"/>
</dbReference>
<keyword evidence="9" id="KW-1185">Reference proteome</keyword>
<organism evidence="8 9">
    <name type="scientific">Mucor saturninus</name>
    <dbReference type="NCBI Taxonomy" id="64648"/>
    <lineage>
        <taxon>Eukaryota</taxon>
        <taxon>Fungi</taxon>
        <taxon>Fungi incertae sedis</taxon>
        <taxon>Mucoromycota</taxon>
        <taxon>Mucoromycotina</taxon>
        <taxon>Mucoromycetes</taxon>
        <taxon>Mucorales</taxon>
        <taxon>Mucorineae</taxon>
        <taxon>Mucoraceae</taxon>
        <taxon>Mucor</taxon>
    </lineage>
</organism>
<gene>
    <name evidence="8" type="ORF">INT47_009558</name>
</gene>
<protein>
    <recommendedName>
        <fullName evidence="7">BHLH domain-containing protein</fullName>
    </recommendedName>
</protein>
<dbReference type="AlphaFoldDB" id="A0A8H7QSP5"/>
<dbReference type="GO" id="GO:0005634">
    <property type="term" value="C:nucleus"/>
    <property type="evidence" value="ECO:0007669"/>
    <property type="project" value="UniProtKB-SubCell"/>
</dbReference>
<evidence type="ECO:0000259" key="7">
    <source>
        <dbReference type="PROSITE" id="PS50888"/>
    </source>
</evidence>
<dbReference type="InterPro" id="IPR036638">
    <property type="entry name" value="HLH_DNA-bd_sf"/>
</dbReference>
<evidence type="ECO:0000256" key="3">
    <source>
        <dbReference type="ARBA" id="ARBA00023125"/>
    </source>
</evidence>
<evidence type="ECO:0000256" key="6">
    <source>
        <dbReference type="SAM" id="MobiDB-lite"/>
    </source>
</evidence>
<comment type="subcellular location">
    <subcellularLocation>
        <location evidence="1">Nucleus</location>
    </subcellularLocation>
</comment>
<keyword evidence="4" id="KW-0804">Transcription</keyword>
<evidence type="ECO:0000256" key="2">
    <source>
        <dbReference type="ARBA" id="ARBA00023015"/>
    </source>
</evidence>
<keyword evidence="2" id="KW-0805">Transcription regulation</keyword>
<evidence type="ECO:0000256" key="1">
    <source>
        <dbReference type="ARBA" id="ARBA00004123"/>
    </source>
</evidence>
<feature type="non-terminal residue" evidence="8">
    <location>
        <position position="1"/>
    </location>
</feature>
<keyword evidence="3" id="KW-0238">DNA-binding</keyword>
<comment type="caution">
    <text evidence="8">The sequence shown here is derived from an EMBL/GenBank/DDBJ whole genome shotgun (WGS) entry which is preliminary data.</text>
</comment>
<dbReference type="Gene3D" id="4.10.280.10">
    <property type="entry name" value="Helix-loop-helix DNA-binding domain"/>
    <property type="match status" value="1"/>
</dbReference>
<dbReference type="OrthoDB" id="5778525at2759"/>
<dbReference type="Proteomes" id="UP000603453">
    <property type="component" value="Unassembled WGS sequence"/>
</dbReference>
<keyword evidence="5" id="KW-0539">Nucleus</keyword>
<dbReference type="PANTHER" id="PTHR15741:SF27">
    <property type="entry name" value="TRANSCRIPTION FACTOR AP-4"/>
    <property type="match status" value="1"/>
</dbReference>
<dbReference type="PROSITE" id="PS50888">
    <property type="entry name" value="BHLH"/>
    <property type="match status" value="1"/>
</dbReference>
<feature type="compositionally biased region" description="Basic residues" evidence="6">
    <location>
        <begin position="73"/>
        <end position="82"/>
    </location>
</feature>
<reference evidence="8" key="1">
    <citation type="submission" date="2020-12" db="EMBL/GenBank/DDBJ databases">
        <title>Metabolic potential, ecology and presence of endohyphal bacteria is reflected in genomic diversity of Mucoromycotina.</title>
        <authorList>
            <person name="Muszewska A."/>
            <person name="Okrasinska A."/>
            <person name="Steczkiewicz K."/>
            <person name="Drgas O."/>
            <person name="Orlowska M."/>
            <person name="Perlinska-Lenart U."/>
            <person name="Aleksandrzak-Piekarczyk T."/>
            <person name="Szatraj K."/>
            <person name="Zielenkiewicz U."/>
            <person name="Pilsyk S."/>
            <person name="Malc E."/>
            <person name="Mieczkowski P."/>
            <person name="Kruszewska J.S."/>
            <person name="Biernat P."/>
            <person name="Pawlowska J."/>
        </authorList>
    </citation>
    <scope>NUCLEOTIDE SEQUENCE</scope>
    <source>
        <strain evidence="8">WA0000017839</strain>
    </source>
</reference>
<dbReference type="InterPro" id="IPR052207">
    <property type="entry name" value="Max-like/E-box_TFs"/>
</dbReference>
<proteinExistence type="predicted"/>
<evidence type="ECO:0000313" key="9">
    <source>
        <dbReference type="Proteomes" id="UP000603453"/>
    </source>
</evidence>
<sequence>DVDNSLFSDVEQNQLRMFLDGLEKDTKISSSTKPTPILLSSPYQIPTETPVKSFQSNIHINSLLSNSNNMKTPTKKYPHKRMSPYSPASSSSDEYRTKKVTKTSKKTSHELLSDDQKKANHIASEQKRRANIRIGFEKLIDIVPTLSSGHRSEALILQKSVEHLRQLIESKTQLKERARELQLMLGDM</sequence>
<dbReference type="Pfam" id="PF00010">
    <property type="entry name" value="HLH"/>
    <property type="match status" value="1"/>
</dbReference>
<accession>A0A8H7QSP5</accession>
<dbReference type="SMART" id="SM00353">
    <property type="entry name" value="HLH"/>
    <property type="match status" value="1"/>
</dbReference>
<evidence type="ECO:0000256" key="5">
    <source>
        <dbReference type="ARBA" id="ARBA00023242"/>
    </source>
</evidence>
<dbReference type="EMBL" id="JAEPRD010000126">
    <property type="protein sequence ID" value="KAG2197560.1"/>
    <property type="molecule type" value="Genomic_DNA"/>
</dbReference>
<feature type="region of interest" description="Disordered" evidence="6">
    <location>
        <begin position="65"/>
        <end position="115"/>
    </location>
</feature>
<dbReference type="InterPro" id="IPR011598">
    <property type="entry name" value="bHLH_dom"/>
</dbReference>